<feature type="transmembrane region" description="Helical" evidence="1">
    <location>
        <begin position="67"/>
        <end position="89"/>
    </location>
</feature>
<evidence type="ECO:0000313" key="3">
    <source>
        <dbReference type="EMBL" id="TVZ03605.1"/>
    </source>
</evidence>
<dbReference type="InterPro" id="IPR038377">
    <property type="entry name" value="Na/Glc_symporter_sf"/>
</dbReference>
<comment type="caution">
    <text evidence="3">The sequence shown here is derived from an EMBL/GenBank/DDBJ whole genome shotgun (WGS) entry which is preliminary data.</text>
</comment>
<evidence type="ECO:0000259" key="2">
    <source>
        <dbReference type="Pfam" id="PF11181"/>
    </source>
</evidence>
<proteinExistence type="predicted"/>
<keyword evidence="1" id="KW-0472">Membrane</keyword>
<dbReference type="EMBL" id="RPFW01000004">
    <property type="protein sequence ID" value="TVZ03605.1"/>
    <property type="molecule type" value="Genomic_DNA"/>
</dbReference>
<gene>
    <name evidence="3" type="ORF">EAS64_24895</name>
</gene>
<dbReference type="Proteomes" id="UP000460272">
    <property type="component" value="Unassembled WGS sequence"/>
</dbReference>
<keyword evidence="4" id="KW-1185">Reference proteome</keyword>
<reference evidence="3 4" key="1">
    <citation type="submission" date="2018-11" db="EMBL/GenBank/DDBJ databases">
        <title>Trebonia kvetii gen.nov., sp.nov., a novel acidophilic actinobacterium, and proposal of the new actinobacterial family Treboniaceae fam. nov.</title>
        <authorList>
            <person name="Rapoport D."/>
            <person name="Sagova-Mareckova M."/>
            <person name="Sedlacek I."/>
            <person name="Provaznik J."/>
            <person name="Kralova S."/>
            <person name="Pavlinic D."/>
            <person name="Benes V."/>
            <person name="Kopecky J."/>
        </authorList>
    </citation>
    <scope>NUCLEOTIDE SEQUENCE [LARGE SCALE GENOMIC DNA]</scope>
    <source>
        <strain evidence="3 4">15Tr583</strain>
    </source>
</reference>
<dbReference type="RefSeq" id="WP_145856535.1">
    <property type="nucleotide sequence ID" value="NZ_RPFW01000004.1"/>
</dbReference>
<evidence type="ECO:0000313" key="4">
    <source>
        <dbReference type="Proteomes" id="UP000460272"/>
    </source>
</evidence>
<name>A0A6P2BZI4_9ACTN</name>
<feature type="domain" description="General stress protein 17M-like" evidence="2">
    <location>
        <begin position="18"/>
        <end position="89"/>
    </location>
</feature>
<feature type="transmembrane region" description="Helical" evidence="1">
    <location>
        <begin position="95"/>
        <end position="116"/>
    </location>
</feature>
<dbReference type="Pfam" id="PF11181">
    <property type="entry name" value="YflT"/>
    <property type="match status" value="1"/>
</dbReference>
<protein>
    <recommendedName>
        <fullName evidence="2">General stress protein 17M-like domain-containing protein</fullName>
    </recommendedName>
</protein>
<accession>A0A6P2BZI4</accession>
<sequence>MLGSQTPLLDPVSAAWNTVARFDDYPSAQRAVDQLSDDGFPVEKLDIVGSDVRLVERVTGRLTTGRATGAGALSGLWAGLLLGILLGLFTSGHSFLAAAATGAALGTLWGAVFGYVTHARTRGQRDFSSQRQLVATRYDLIARGGTVEAAKSMLAAAGLLPQTEAAS</sequence>
<evidence type="ECO:0000256" key="1">
    <source>
        <dbReference type="SAM" id="Phobius"/>
    </source>
</evidence>
<dbReference type="AlphaFoldDB" id="A0A6P2BZI4"/>
<dbReference type="Gene3D" id="1.20.1730.10">
    <property type="entry name" value="Sodium/glucose cotransporter"/>
    <property type="match status" value="1"/>
</dbReference>
<dbReference type="OrthoDB" id="3381462at2"/>
<dbReference type="InterPro" id="IPR025889">
    <property type="entry name" value="GSP17M-like_dom"/>
</dbReference>
<keyword evidence="1" id="KW-0812">Transmembrane</keyword>
<keyword evidence="1" id="KW-1133">Transmembrane helix</keyword>
<organism evidence="3 4">
    <name type="scientific">Trebonia kvetii</name>
    <dbReference type="NCBI Taxonomy" id="2480626"/>
    <lineage>
        <taxon>Bacteria</taxon>
        <taxon>Bacillati</taxon>
        <taxon>Actinomycetota</taxon>
        <taxon>Actinomycetes</taxon>
        <taxon>Streptosporangiales</taxon>
        <taxon>Treboniaceae</taxon>
        <taxon>Trebonia</taxon>
    </lineage>
</organism>